<feature type="region of interest" description="Disordered" evidence="1">
    <location>
        <begin position="1"/>
        <end position="57"/>
    </location>
</feature>
<name>A1CS64_ASPCL</name>
<proteinExistence type="predicted"/>
<accession>A1CS64</accession>
<dbReference type="GeneID" id="4701532"/>
<dbReference type="KEGG" id="act:ACLA_032200"/>
<dbReference type="EMBL" id="DS027059">
    <property type="protein sequence ID" value="EAW08485.1"/>
    <property type="molecule type" value="Genomic_DNA"/>
</dbReference>
<dbReference type="OrthoDB" id="4494217at2759"/>
<protein>
    <submittedName>
        <fullName evidence="2">Uncharacterized protein</fullName>
    </submittedName>
</protein>
<evidence type="ECO:0000313" key="3">
    <source>
        <dbReference type="Proteomes" id="UP000006701"/>
    </source>
</evidence>
<dbReference type="RefSeq" id="XP_001269911.1">
    <property type="nucleotide sequence ID" value="XM_001269910.1"/>
</dbReference>
<keyword evidence="3" id="KW-1185">Reference proteome</keyword>
<dbReference type="VEuPathDB" id="FungiDB:ACLA_032200"/>
<dbReference type="AlphaFoldDB" id="A1CS64"/>
<reference evidence="2 3" key="1">
    <citation type="journal article" date="2008" name="PLoS Genet.">
        <title>Genomic islands in the pathogenic filamentous fungus Aspergillus fumigatus.</title>
        <authorList>
            <person name="Fedorova N.D."/>
            <person name="Khaldi N."/>
            <person name="Joardar V.S."/>
            <person name="Maiti R."/>
            <person name="Amedeo P."/>
            <person name="Anderson M.J."/>
            <person name="Crabtree J."/>
            <person name="Silva J.C."/>
            <person name="Badger J.H."/>
            <person name="Albarraq A."/>
            <person name="Angiuoli S."/>
            <person name="Bussey H."/>
            <person name="Bowyer P."/>
            <person name="Cotty P.J."/>
            <person name="Dyer P.S."/>
            <person name="Egan A."/>
            <person name="Galens K."/>
            <person name="Fraser-Liggett C.M."/>
            <person name="Haas B.J."/>
            <person name="Inman J.M."/>
            <person name="Kent R."/>
            <person name="Lemieux S."/>
            <person name="Malavazi I."/>
            <person name="Orvis J."/>
            <person name="Roemer T."/>
            <person name="Ronning C.M."/>
            <person name="Sundaram J.P."/>
            <person name="Sutton G."/>
            <person name="Turner G."/>
            <person name="Venter J.C."/>
            <person name="White O.R."/>
            <person name="Whitty B.R."/>
            <person name="Youngman P."/>
            <person name="Wolfe K.H."/>
            <person name="Goldman G.H."/>
            <person name="Wortman J.R."/>
            <person name="Jiang B."/>
            <person name="Denning D.W."/>
            <person name="Nierman W.C."/>
        </authorList>
    </citation>
    <scope>NUCLEOTIDE SEQUENCE [LARGE SCALE GENOMIC DNA]</scope>
    <source>
        <strain evidence="3">ATCC 1007 / CBS 513.65 / DSM 816 / NCTC 3887 / NRRL 1</strain>
    </source>
</reference>
<evidence type="ECO:0000256" key="1">
    <source>
        <dbReference type="SAM" id="MobiDB-lite"/>
    </source>
</evidence>
<sequence>MAPSKKSAGKGVGKRFAPVNRKAPAKPRNSKKMTNNLTAATASAGPTPQSEPVDASVSTQIQAVDTLANTPSQPAFVTSNTQSQPTPVLVNIQPQPAASSEDIPAQPVAAPANATPINANGHSRAWNNEFRLQMLLTLLVKLDQRVSEQMWHDVAHELDAIRPGTSWNAVRLEFSRLKREHFQEAGKQTSSDQQEQEQ</sequence>
<evidence type="ECO:0000313" key="2">
    <source>
        <dbReference type="EMBL" id="EAW08485.1"/>
    </source>
</evidence>
<feature type="compositionally biased region" description="Polar residues" evidence="1">
    <location>
        <begin position="32"/>
        <end position="57"/>
    </location>
</feature>
<dbReference type="Proteomes" id="UP000006701">
    <property type="component" value="Unassembled WGS sequence"/>
</dbReference>
<organism evidence="2 3">
    <name type="scientific">Aspergillus clavatus (strain ATCC 1007 / CBS 513.65 / DSM 816 / NCTC 3887 / NRRL 1 / QM 1276 / 107)</name>
    <dbReference type="NCBI Taxonomy" id="344612"/>
    <lineage>
        <taxon>Eukaryota</taxon>
        <taxon>Fungi</taxon>
        <taxon>Dikarya</taxon>
        <taxon>Ascomycota</taxon>
        <taxon>Pezizomycotina</taxon>
        <taxon>Eurotiomycetes</taxon>
        <taxon>Eurotiomycetidae</taxon>
        <taxon>Eurotiales</taxon>
        <taxon>Aspergillaceae</taxon>
        <taxon>Aspergillus</taxon>
        <taxon>Aspergillus subgen. Fumigati</taxon>
    </lineage>
</organism>
<dbReference type="HOGENOM" id="CLU_1377803_0_0_1"/>
<gene>
    <name evidence="2" type="ORF">ACLA_032200</name>
</gene>